<gene>
    <name evidence="1" type="ORF">pipiens_003169</name>
</gene>
<dbReference type="Proteomes" id="UP001562425">
    <property type="component" value="Unassembled WGS sequence"/>
</dbReference>
<name>A0ABD1D2Z8_CULPP</name>
<organism evidence="1 2">
    <name type="scientific">Culex pipiens pipiens</name>
    <name type="common">Northern house mosquito</name>
    <dbReference type="NCBI Taxonomy" id="38569"/>
    <lineage>
        <taxon>Eukaryota</taxon>
        <taxon>Metazoa</taxon>
        <taxon>Ecdysozoa</taxon>
        <taxon>Arthropoda</taxon>
        <taxon>Hexapoda</taxon>
        <taxon>Insecta</taxon>
        <taxon>Pterygota</taxon>
        <taxon>Neoptera</taxon>
        <taxon>Endopterygota</taxon>
        <taxon>Diptera</taxon>
        <taxon>Nematocera</taxon>
        <taxon>Culicoidea</taxon>
        <taxon>Culicidae</taxon>
        <taxon>Culicinae</taxon>
        <taxon>Culicini</taxon>
        <taxon>Culex</taxon>
        <taxon>Culex</taxon>
    </lineage>
</organism>
<accession>A0ABD1D2Z8</accession>
<reference evidence="1 2" key="1">
    <citation type="submission" date="2024-05" db="EMBL/GenBank/DDBJ databases">
        <title>Culex pipiens pipiens assembly and annotation.</title>
        <authorList>
            <person name="Alout H."/>
            <person name="Durand T."/>
        </authorList>
    </citation>
    <scope>NUCLEOTIDE SEQUENCE [LARGE SCALE GENOMIC DNA]</scope>
    <source>
        <strain evidence="1">HA-2024</strain>
        <tissue evidence="1">Whole body</tissue>
    </source>
</reference>
<dbReference type="AlphaFoldDB" id="A0ABD1D2Z8"/>
<sequence length="476" mass="54729">MKPSAFPHLYGANLMVSFFKDVKTIHLFNIPYDGKVPVAPYIKHFHDCLGTSFTVATVVQQNARFSQEAIRNSHAEAYLVYVDAPVEYFAVLETVKSTNPLARCLFVFSKGSYSEAVERLRLAWERFELFNIVISSIDGGNGAMIVNNILLGSLIEYLNVPVFNEIDSLSKLLNANINIVTVPFIFNSLQHVTGDRTVQQIKTKLKIMPLPQNRDNPIFTNGRHAFLLPKEKAHSMAETIYDDHGNDLLFIVPEKVHVFYVAFVARRDLFMEWKINQLILQMAQHGIIHYEFESMFSSVRLLQIHRVREGKVAETELLTIRLGDVIKMLPLCLLEADINIVTVPFVYTSFEHVTGDHIMQRIKAKLRVMPFPEDSKDPIFKEGRHAFLLPKEKAHSMAETIYDDQGNDLIYVVPEKIHALYVAFVARRELSFAWKIDELILQMLQHGIVQYEFDRMFMAVKLLQIERVRQGKVLVF</sequence>
<keyword evidence="2" id="KW-1185">Reference proteome</keyword>
<evidence type="ECO:0000313" key="2">
    <source>
        <dbReference type="Proteomes" id="UP001562425"/>
    </source>
</evidence>
<protein>
    <recommendedName>
        <fullName evidence="3">Ionotropic receptor</fullName>
    </recommendedName>
</protein>
<evidence type="ECO:0008006" key="3">
    <source>
        <dbReference type="Google" id="ProtNLM"/>
    </source>
</evidence>
<dbReference type="EMBL" id="JBEHCU010007894">
    <property type="protein sequence ID" value="KAL1390386.1"/>
    <property type="molecule type" value="Genomic_DNA"/>
</dbReference>
<comment type="caution">
    <text evidence="1">The sequence shown here is derived from an EMBL/GenBank/DDBJ whole genome shotgun (WGS) entry which is preliminary data.</text>
</comment>
<proteinExistence type="predicted"/>
<evidence type="ECO:0000313" key="1">
    <source>
        <dbReference type="EMBL" id="KAL1390386.1"/>
    </source>
</evidence>